<dbReference type="InterPro" id="IPR050138">
    <property type="entry name" value="DHOase/Allantoinase_Hydrolase"/>
</dbReference>
<evidence type="ECO:0000259" key="6">
    <source>
        <dbReference type="Pfam" id="PF01979"/>
    </source>
</evidence>
<feature type="domain" description="Amidohydrolase-related" evidence="6">
    <location>
        <begin position="196"/>
        <end position="404"/>
    </location>
</feature>
<evidence type="ECO:0000256" key="1">
    <source>
        <dbReference type="ARBA" id="ARBA00001947"/>
    </source>
</evidence>
<dbReference type="InterPro" id="IPR006680">
    <property type="entry name" value="Amidohydro-rel"/>
</dbReference>
<dbReference type="Pfam" id="PF01979">
    <property type="entry name" value="Amidohydro_1"/>
    <property type="match status" value="1"/>
</dbReference>
<dbReference type="GO" id="GO:0046872">
    <property type="term" value="F:metal ion binding"/>
    <property type="evidence" value="ECO:0007669"/>
    <property type="project" value="UniProtKB-KW"/>
</dbReference>
<accession>A0A1F6W4L6</accession>
<sequence length="407" mass="45478">MLTIEGNIVNIDKVFRGRIEIDQSGIINKIGEPTGDADFIFRDEFIFPGFIDLHVHAREDTSHTQDYKEDFITAGQAAINGGVVAFAEMPNNPVPPIDDASYEAKNNLTKKSSVTVLLYAGIGPKTRPLFGKVPYKVFMGPSVGDLFFTSRQSLETALEKYKGQNVTFHCEDPEVLEECKSGLTHESRRPAKAEILAIDFALELIERYNLTGKISHCSTIEGIKKIMDAKTRGINVSVEVTPHHLYFDETMLGDNRKKFQVNPPIRQSKENRLALIAALKSGDIDYLATDHAPHTIEEKEKGISGLTHLDTYGSFIAWLTKEHNFTPQEIERVCSQNPANFLNQFIKNKYGEIKEGFVGSLTIIDMNKPVTITKNILKTKCGWSLFEGMIFPGSVVMTVVKGKTYVK</sequence>
<dbReference type="GO" id="GO:0005737">
    <property type="term" value="C:cytoplasm"/>
    <property type="evidence" value="ECO:0007669"/>
    <property type="project" value="TreeGrafter"/>
</dbReference>
<evidence type="ECO:0000256" key="5">
    <source>
        <dbReference type="ARBA" id="ARBA00022801"/>
    </source>
</evidence>
<organism evidence="7 8">
    <name type="scientific">Candidatus Nomurabacteria bacterium RIFCSPHIGHO2_02_FULL_37_13</name>
    <dbReference type="NCBI Taxonomy" id="1801750"/>
    <lineage>
        <taxon>Bacteria</taxon>
        <taxon>Candidatus Nomuraibacteriota</taxon>
    </lineage>
</organism>
<keyword evidence="4" id="KW-0479">Metal-binding</keyword>
<dbReference type="PANTHER" id="PTHR43668:SF4">
    <property type="entry name" value="ALLANTOINASE"/>
    <property type="match status" value="1"/>
</dbReference>
<proteinExistence type="inferred from homology"/>
<dbReference type="AlphaFoldDB" id="A0A1F6W4L6"/>
<dbReference type="PANTHER" id="PTHR43668">
    <property type="entry name" value="ALLANTOINASE"/>
    <property type="match status" value="1"/>
</dbReference>
<dbReference type="SUPFAM" id="SSF51556">
    <property type="entry name" value="Metallo-dependent hydrolases"/>
    <property type="match status" value="1"/>
</dbReference>
<evidence type="ECO:0000313" key="7">
    <source>
        <dbReference type="EMBL" id="OGI76860.1"/>
    </source>
</evidence>
<dbReference type="GO" id="GO:0006145">
    <property type="term" value="P:purine nucleobase catabolic process"/>
    <property type="evidence" value="ECO:0007669"/>
    <property type="project" value="TreeGrafter"/>
</dbReference>
<reference evidence="7 8" key="1">
    <citation type="journal article" date="2016" name="Nat. Commun.">
        <title>Thousands of microbial genomes shed light on interconnected biogeochemical processes in an aquifer system.</title>
        <authorList>
            <person name="Anantharaman K."/>
            <person name="Brown C.T."/>
            <person name="Hug L.A."/>
            <person name="Sharon I."/>
            <person name="Castelle C.J."/>
            <person name="Probst A.J."/>
            <person name="Thomas B.C."/>
            <person name="Singh A."/>
            <person name="Wilkins M.J."/>
            <person name="Karaoz U."/>
            <person name="Brodie E.L."/>
            <person name="Williams K.H."/>
            <person name="Hubbard S.S."/>
            <person name="Banfield J.F."/>
        </authorList>
    </citation>
    <scope>NUCLEOTIDE SEQUENCE [LARGE SCALE GENOMIC DNA]</scope>
</reference>
<name>A0A1F6W4L6_9BACT</name>
<gene>
    <name evidence="7" type="ORF">A3B85_01980</name>
</gene>
<evidence type="ECO:0000256" key="4">
    <source>
        <dbReference type="ARBA" id="ARBA00022723"/>
    </source>
</evidence>
<dbReference type="InterPro" id="IPR032466">
    <property type="entry name" value="Metal_Hydrolase"/>
</dbReference>
<dbReference type="InterPro" id="IPR002195">
    <property type="entry name" value="Dihydroorotase_CS"/>
</dbReference>
<comment type="function">
    <text evidence="2">Catalyzes the reversible cyclization of carbamoyl aspartate to dihydroorotate.</text>
</comment>
<comment type="caution">
    <text evidence="7">The sequence shown here is derived from an EMBL/GenBank/DDBJ whole genome shotgun (WGS) entry which is preliminary data.</text>
</comment>
<dbReference type="SUPFAM" id="SSF51338">
    <property type="entry name" value="Composite domain of metallo-dependent hydrolases"/>
    <property type="match status" value="1"/>
</dbReference>
<comment type="similarity">
    <text evidence="3">Belongs to the metallo-dependent hydrolases superfamily. DHOase family. Class I DHOase subfamily.</text>
</comment>
<dbReference type="STRING" id="1801750.A3B85_01980"/>
<protein>
    <submittedName>
        <fullName evidence="7">Amidohydrolase</fullName>
    </submittedName>
</protein>
<keyword evidence="5 7" id="KW-0378">Hydrolase</keyword>
<dbReference type="PROSITE" id="PS00483">
    <property type="entry name" value="DIHYDROOROTASE_2"/>
    <property type="match status" value="1"/>
</dbReference>
<dbReference type="Gene3D" id="3.20.20.140">
    <property type="entry name" value="Metal-dependent hydrolases"/>
    <property type="match status" value="1"/>
</dbReference>
<dbReference type="EMBL" id="MFUA01000017">
    <property type="protein sequence ID" value="OGI76860.1"/>
    <property type="molecule type" value="Genomic_DNA"/>
</dbReference>
<evidence type="ECO:0000256" key="3">
    <source>
        <dbReference type="ARBA" id="ARBA00010286"/>
    </source>
</evidence>
<dbReference type="GO" id="GO:0004038">
    <property type="term" value="F:allantoinase activity"/>
    <property type="evidence" value="ECO:0007669"/>
    <property type="project" value="TreeGrafter"/>
</dbReference>
<dbReference type="Proteomes" id="UP000178374">
    <property type="component" value="Unassembled WGS sequence"/>
</dbReference>
<evidence type="ECO:0000256" key="2">
    <source>
        <dbReference type="ARBA" id="ARBA00002368"/>
    </source>
</evidence>
<comment type="cofactor">
    <cofactor evidence="1">
        <name>Zn(2+)</name>
        <dbReference type="ChEBI" id="CHEBI:29105"/>
    </cofactor>
</comment>
<dbReference type="InterPro" id="IPR011059">
    <property type="entry name" value="Metal-dep_hydrolase_composite"/>
</dbReference>
<evidence type="ECO:0000313" key="8">
    <source>
        <dbReference type="Proteomes" id="UP000178374"/>
    </source>
</evidence>